<evidence type="ECO:0000256" key="2">
    <source>
        <dbReference type="SAM" id="MobiDB-lite"/>
    </source>
</evidence>
<dbReference type="InterPro" id="IPR011989">
    <property type="entry name" value="ARM-like"/>
</dbReference>
<dbReference type="InterPro" id="IPR022771">
    <property type="entry name" value="WAPL_C"/>
</dbReference>
<name>A0A0D7A2C7_9AGAR</name>
<dbReference type="PANTHER" id="PTHR22100:SF13">
    <property type="entry name" value="WINGS APART-LIKE PROTEIN HOMOLOG"/>
    <property type="match status" value="1"/>
</dbReference>
<evidence type="ECO:0000313" key="5">
    <source>
        <dbReference type="Proteomes" id="UP000054144"/>
    </source>
</evidence>
<dbReference type="OrthoDB" id="78088at2759"/>
<feature type="compositionally biased region" description="Polar residues" evidence="2">
    <location>
        <begin position="258"/>
        <end position="272"/>
    </location>
</feature>
<dbReference type="AlphaFoldDB" id="A0A0D7A2C7"/>
<evidence type="ECO:0000259" key="3">
    <source>
        <dbReference type="Pfam" id="PF07814"/>
    </source>
</evidence>
<evidence type="ECO:0000313" key="4">
    <source>
        <dbReference type="EMBL" id="KIY44953.1"/>
    </source>
</evidence>
<comment type="similarity">
    <text evidence="1">Belongs to the WAPL family.</text>
</comment>
<keyword evidence="5" id="KW-1185">Reference proteome</keyword>
<feature type="domain" description="Wings apart-like protein C-terminal" evidence="3">
    <location>
        <begin position="317"/>
        <end position="384"/>
    </location>
</feature>
<dbReference type="Proteomes" id="UP000054144">
    <property type="component" value="Unassembled WGS sequence"/>
</dbReference>
<gene>
    <name evidence="4" type="ORF">FISHEDRAFT_76984</name>
</gene>
<feature type="region of interest" description="Disordered" evidence="2">
    <location>
        <begin position="242"/>
        <end position="316"/>
    </location>
</feature>
<protein>
    <recommendedName>
        <fullName evidence="3">Wings apart-like protein C-terminal domain-containing protein</fullName>
    </recommendedName>
</protein>
<dbReference type="InterPro" id="IPR039874">
    <property type="entry name" value="WAPL"/>
</dbReference>
<sequence>MSPPAGATYGKKSSKRSIPPVASTSTPSISAESGSKSSGGNSRPRKRRRLSVEVTIVSSNPNGIKDEPRPSSSRGRSHKPESQPAPATPHNPLTRDLSQIFDQAALSFPAPSTPTKRTSRMLGRSHTDSTINSARSISPLSTHHNPVRPTSSLGAISPSSTSSVKATPSASTPTLVPPHDASYANIATSAAVAPSSTPGPSTLRTYAGASRSFLVSMPLNGGLDSLNGDGDEARPSYATLRHDYGIDNSDDPEMNMSPVASTRSSASVTPLSLTPVKKSISHNNGHSSARKPRSYHLPEPRRQPEPEPLPSGMMNPLKSITELRSKGENRRFLDDMGYLFEGLDPSGPIGLRRATALEITTKLCDPVFAKKANAADFYARTWQAMSRSGAGRGEDKACFFLLNWDLASRFAAGEDALVPSLFSLLNSIQHNFNESQSSSNNEDLLALIDANAPEAELRRSKVSKTSKGTLSKKDKSTIVNIRDTVRFKSRLFPSDTPLSTNLLVTHALCALPSGTLPAARAAILPVVCHNMLAPLCSKQANPPSSDVTLCLLELHNTLRLLDAFFLGQWADSDQPLDAQKTRLGDLDVSNSMDHENDKTDTSESVRQAALDSGLAADLLAFEVYLEMPSTRVGDAKLGLCRSSLNVILLTFLLYYRFCVCDVVLHRTAETALRLLVTLTHADSSWCEAVLAHPFTIGFIVREIARGERSMRDADRLEKRRNIEPAKKEADDVGDWQFARVVGGVDINNENGPEPLDRLCLALGLLTNLTQSIRTITDVLRKTRLSPSSGGAFDVLIDLYVYLLSDTAQSAGKVEPALLADKPLIAVSDKSVSSAAFLCGHLAVLLGLLMRGSAASQEEILSILLRKTGTSRLVCVTTLAKHAQVFADFFDKAGAADNGGVGSFGQSTDIVDTISYIQRLR</sequence>
<feature type="region of interest" description="Disordered" evidence="2">
    <location>
        <begin position="1"/>
        <end position="180"/>
    </location>
</feature>
<dbReference type="Pfam" id="PF07814">
    <property type="entry name" value="WAPL"/>
    <property type="match status" value="1"/>
</dbReference>
<dbReference type="EMBL" id="KN882063">
    <property type="protein sequence ID" value="KIY44953.1"/>
    <property type="molecule type" value="Genomic_DNA"/>
</dbReference>
<proteinExistence type="inferred from homology"/>
<organism evidence="4 5">
    <name type="scientific">Fistulina hepatica ATCC 64428</name>
    <dbReference type="NCBI Taxonomy" id="1128425"/>
    <lineage>
        <taxon>Eukaryota</taxon>
        <taxon>Fungi</taxon>
        <taxon>Dikarya</taxon>
        <taxon>Basidiomycota</taxon>
        <taxon>Agaricomycotina</taxon>
        <taxon>Agaricomycetes</taxon>
        <taxon>Agaricomycetidae</taxon>
        <taxon>Agaricales</taxon>
        <taxon>Fistulinaceae</taxon>
        <taxon>Fistulina</taxon>
    </lineage>
</organism>
<feature type="compositionally biased region" description="Polar residues" evidence="2">
    <location>
        <begin position="128"/>
        <end position="174"/>
    </location>
</feature>
<evidence type="ECO:0000256" key="1">
    <source>
        <dbReference type="ARBA" id="ARBA00006854"/>
    </source>
</evidence>
<reference evidence="4 5" key="1">
    <citation type="journal article" date="2015" name="Fungal Genet. Biol.">
        <title>Evolution of novel wood decay mechanisms in Agaricales revealed by the genome sequences of Fistulina hepatica and Cylindrobasidium torrendii.</title>
        <authorList>
            <person name="Floudas D."/>
            <person name="Held B.W."/>
            <person name="Riley R."/>
            <person name="Nagy L.G."/>
            <person name="Koehler G."/>
            <person name="Ransdell A.S."/>
            <person name="Younus H."/>
            <person name="Chow J."/>
            <person name="Chiniquy J."/>
            <person name="Lipzen A."/>
            <person name="Tritt A."/>
            <person name="Sun H."/>
            <person name="Haridas S."/>
            <person name="LaButti K."/>
            <person name="Ohm R.A."/>
            <person name="Kues U."/>
            <person name="Blanchette R.A."/>
            <person name="Grigoriev I.V."/>
            <person name="Minto R.E."/>
            <person name="Hibbett D.S."/>
        </authorList>
    </citation>
    <scope>NUCLEOTIDE SEQUENCE [LARGE SCALE GENOMIC DNA]</scope>
    <source>
        <strain evidence="4 5">ATCC 64428</strain>
    </source>
</reference>
<dbReference type="PANTHER" id="PTHR22100">
    <property type="entry name" value="WINGS APART-LIKE PROTEIN HOMOLOG"/>
    <property type="match status" value="1"/>
</dbReference>
<feature type="compositionally biased region" description="Low complexity" evidence="2">
    <location>
        <begin position="28"/>
        <end position="42"/>
    </location>
</feature>
<dbReference type="Gene3D" id="1.25.10.10">
    <property type="entry name" value="Leucine-rich Repeat Variant"/>
    <property type="match status" value="1"/>
</dbReference>
<feature type="compositionally biased region" description="Basic and acidic residues" evidence="2">
    <location>
        <begin position="296"/>
        <end position="305"/>
    </location>
</feature>
<accession>A0A0D7A2C7</accession>